<dbReference type="SMART" id="SM00895">
    <property type="entry name" value="FCD"/>
    <property type="match status" value="1"/>
</dbReference>
<protein>
    <submittedName>
        <fullName evidence="5">GntR family transcriptional regulator</fullName>
    </submittedName>
</protein>
<dbReference type="Pfam" id="PF07729">
    <property type="entry name" value="FCD"/>
    <property type="match status" value="1"/>
</dbReference>
<gene>
    <name evidence="5" type="ORF">EV645_6542</name>
</gene>
<keyword evidence="2" id="KW-0238">DNA-binding</keyword>
<keyword evidence="3" id="KW-0804">Transcription</keyword>
<evidence type="ECO:0000256" key="2">
    <source>
        <dbReference type="ARBA" id="ARBA00023125"/>
    </source>
</evidence>
<dbReference type="Gene3D" id="1.10.10.10">
    <property type="entry name" value="Winged helix-like DNA-binding domain superfamily/Winged helix DNA-binding domain"/>
    <property type="match status" value="1"/>
</dbReference>
<dbReference type="PROSITE" id="PS50949">
    <property type="entry name" value="HTH_GNTR"/>
    <property type="match status" value="1"/>
</dbReference>
<organism evidence="5 6">
    <name type="scientific">Kribbella rubisoli</name>
    <dbReference type="NCBI Taxonomy" id="3075929"/>
    <lineage>
        <taxon>Bacteria</taxon>
        <taxon>Bacillati</taxon>
        <taxon>Actinomycetota</taxon>
        <taxon>Actinomycetes</taxon>
        <taxon>Propionibacteriales</taxon>
        <taxon>Kribbellaceae</taxon>
        <taxon>Kribbella</taxon>
    </lineage>
</organism>
<name>A0A4V2FWW6_9ACTN</name>
<keyword evidence="1" id="KW-0805">Transcription regulation</keyword>
<accession>A0A4V2FWW6</accession>
<dbReference type="SUPFAM" id="SSF46785">
    <property type="entry name" value="Winged helix' DNA-binding domain"/>
    <property type="match status" value="1"/>
</dbReference>
<dbReference type="GO" id="GO:0003700">
    <property type="term" value="F:DNA-binding transcription factor activity"/>
    <property type="evidence" value="ECO:0007669"/>
    <property type="project" value="InterPro"/>
</dbReference>
<evidence type="ECO:0000256" key="3">
    <source>
        <dbReference type="ARBA" id="ARBA00023163"/>
    </source>
</evidence>
<sequence length="261" mass="28474">MSDTSQARTGGATPRMAPSGLYGRVLDDLGREIVNGDLPAGSIVMADALGARFEVSRSVMRECLRALGSMGLVEGRPHVGTRVLPFASWDLLNPQVVKWRAQSGQYVDQMRQLLELRLGVEQAAARLAADRIPEQDAAEIRAAALRMRDALEADDSREYFAADERFHQLLLNGTGNPVIAQLSGTVGAALQVRRHDMRPGMHDMTRRSVERHLQLAEALGRRDAGAAQDAAAALVEETLQEFEALQSAGRDNPPDLKRSSR</sequence>
<dbReference type="InterPro" id="IPR000524">
    <property type="entry name" value="Tscrpt_reg_HTH_GntR"/>
</dbReference>
<dbReference type="Proteomes" id="UP000292027">
    <property type="component" value="Unassembled WGS sequence"/>
</dbReference>
<dbReference type="PANTHER" id="PTHR43537">
    <property type="entry name" value="TRANSCRIPTIONAL REGULATOR, GNTR FAMILY"/>
    <property type="match status" value="1"/>
</dbReference>
<dbReference type="AlphaFoldDB" id="A0A4V2FWW6"/>
<proteinExistence type="predicted"/>
<evidence type="ECO:0000259" key="4">
    <source>
        <dbReference type="PROSITE" id="PS50949"/>
    </source>
</evidence>
<keyword evidence="6" id="KW-1185">Reference proteome</keyword>
<evidence type="ECO:0000313" key="6">
    <source>
        <dbReference type="Proteomes" id="UP000292027"/>
    </source>
</evidence>
<dbReference type="InterPro" id="IPR011711">
    <property type="entry name" value="GntR_C"/>
</dbReference>
<dbReference type="OrthoDB" id="4164516at2"/>
<comment type="caution">
    <text evidence="5">The sequence shown here is derived from an EMBL/GenBank/DDBJ whole genome shotgun (WGS) entry which is preliminary data.</text>
</comment>
<dbReference type="SUPFAM" id="SSF48008">
    <property type="entry name" value="GntR ligand-binding domain-like"/>
    <property type="match status" value="1"/>
</dbReference>
<dbReference type="SMART" id="SM00345">
    <property type="entry name" value="HTH_GNTR"/>
    <property type="match status" value="1"/>
</dbReference>
<dbReference type="Gene3D" id="1.20.120.530">
    <property type="entry name" value="GntR ligand-binding domain-like"/>
    <property type="match status" value="1"/>
</dbReference>
<dbReference type="EMBL" id="SHKR01000015">
    <property type="protein sequence ID" value="RZU11376.1"/>
    <property type="molecule type" value="Genomic_DNA"/>
</dbReference>
<feature type="domain" description="HTH gntR-type" evidence="4">
    <location>
        <begin position="19"/>
        <end position="86"/>
    </location>
</feature>
<reference evidence="5 6" key="1">
    <citation type="journal article" date="2015" name="Stand. Genomic Sci.">
        <title>Genomic Encyclopedia of Bacterial and Archaeal Type Strains, Phase III: the genomes of soil and plant-associated and newly described type strains.</title>
        <authorList>
            <person name="Whitman W.B."/>
            <person name="Woyke T."/>
            <person name="Klenk H.P."/>
            <person name="Zhou Y."/>
            <person name="Lilburn T.G."/>
            <person name="Beck B.J."/>
            <person name="De Vos P."/>
            <person name="Vandamme P."/>
            <person name="Eisen J.A."/>
            <person name="Garrity G."/>
            <person name="Hugenholtz P."/>
            <person name="Kyrpides N.C."/>
        </authorList>
    </citation>
    <scope>NUCLEOTIDE SEQUENCE [LARGE SCALE GENOMIC DNA]</scope>
    <source>
        <strain evidence="5 6">VKM Ac-2540</strain>
    </source>
</reference>
<dbReference type="InterPro" id="IPR008920">
    <property type="entry name" value="TF_FadR/GntR_C"/>
</dbReference>
<evidence type="ECO:0000256" key="1">
    <source>
        <dbReference type="ARBA" id="ARBA00023015"/>
    </source>
</evidence>
<dbReference type="InterPro" id="IPR036390">
    <property type="entry name" value="WH_DNA-bd_sf"/>
</dbReference>
<evidence type="ECO:0000313" key="5">
    <source>
        <dbReference type="EMBL" id="RZU11376.1"/>
    </source>
</evidence>
<dbReference type="PANTHER" id="PTHR43537:SF44">
    <property type="entry name" value="GNTR FAMILY REGULATORY PROTEIN"/>
    <property type="match status" value="1"/>
</dbReference>
<dbReference type="InterPro" id="IPR036388">
    <property type="entry name" value="WH-like_DNA-bd_sf"/>
</dbReference>
<dbReference type="GO" id="GO:0003677">
    <property type="term" value="F:DNA binding"/>
    <property type="evidence" value="ECO:0007669"/>
    <property type="project" value="UniProtKB-KW"/>
</dbReference>
<dbReference type="Pfam" id="PF00392">
    <property type="entry name" value="GntR"/>
    <property type="match status" value="1"/>
</dbReference>